<keyword evidence="3" id="KW-1185">Reference proteome</keyword>
<dbReference type="PIRSF" id="PIRSF000429">
    <property type="entry name" value="Ac-CoA_Ac_transf"/>
    <property type="match status" value="1"/>
</dbReference>
<dbReference type="InterPro" id="IPR002155">
    <property type="entry name" value="Thiolase"/>
</dbReference>
<dbReference type="PANTHER" id="PTHR42870">
    <property type="entry name" value="ACETYL-COA C-ACETYLTRANSFERASE"/>
    <property type="match status" value="1"/>
</dbReference>
<gene>
    <name evidence="2" type="ORF">I4I82_01470</name>
</gene>
<dbReference type="Proteomes" id="UP000694300">
    <property type="component" value="Unassembled WGS sequence"/>
</dbReference>
<name>A0ABS6U2A3_9PSEU</name>
<dbReference type="Pfam" id="PF22691">
    <property type="entry name" value="Thiolase_C_1"/>
    <property type="match status" value="1"/>
</dbReference>
<dbReference type="EMBL" id="JADQDF010000001">
    <property type="protein sequence ID" value="MBW0126366.1"/>
    <property type="molecule type" value="Genomic_DNA"/>
</dbReference>
<reference evidence="2 3" key="1">
    <citation type="submission" date="2020-11" db="EMBL/GenBank/DDBJ databases">
        <title>Pseudonocardia abyssalis sp. nov. and Pseudonocardia oceani sp. nov., description and phylogenomic analysis of two novel actinomycetes isolated from the deep Southern Ocean.</title>
        <authorList>
            <person name="Parra J."/>
        </authorList>
    </citation>
    <scope>NUCLEOTIDE SEQUENCE [LARGE SCALE GENOMIC DNA]</scope>
    <source>
        <strain evidence="3">KRD185</strain>
    </source>
</reference>
<accession>A0ABS6U2A3</accession>
<dbReference type="InterPro" id="IPR055140">
    <property type="entry name" value="Thiolase_C_2"/>
</dbReference>
<comment type="caution">
    <text evidence="2">The sequence shown here is derived from an EMBL/GenBank/DDBJ whole genome shotgun (WGS) entry which is preliminary data.</text>
</comment>
<feature type="domain" description="Thiolase C-terminal" evidence="1">
    <location>
        <begin position="238"/>
        <end position="365"/>
    </location>
</feature>
<evidence type="ECO:0000313" key="2">
    <source>
        <dbReference type="EMBL" id="MBW0126366.1"/>
    </source>
</evidence>
<dbReference type="PANTHER" id="PTHR42870:SF1">
    <property type="entry name" value="NON-SPECIFIC LIPID-TRANSFER PROTEIN-LIKE 2"/>
    <property type="match status" value="1"/>
</dbReference>
<evidence type="ECO:0000259" key="1">
    <source>
        <dbReference type="Pfam" id="PF22691"/>
    </source>
</evidence>
<sequence>MTEFSRASGRSAERLAVEAATAACADAGLPTSAVDGIVPFPFGPSAEDLIAGLGLPDVTFTAVPHLGGASTVAGLRLAALAVASGAARCVLVFVARNGRSGSRVEQRIGVLLPGQRYRRQLEHPHGFTTPAQWYSMFARRHMHEFGTTREHLGAVALAMRAHAQLNPHAQMHGRPMTMEQYRGSRPIAEPYLLLDCCQETDGAGAVLVVAADRARDLRRRPVHLAGLAEGHPDSPDDLVNRRDFFTVGLTRAAPRAFAMAGVTPADVDAAMIYDCFTFEVIQQLEEAGFCARGDGGPFVADGGIALGGRLPVNPHGGLLSDGHIAGMNHVVEAVVQLRGDGGARQVPGAEVVAVTGWGDMGDGAIAVLTR</sequence>
<proteinExistence type="predicted"/>
<evidence type="ECO:0000313" key="3">
    <source>
        <dbReference type="Proteomes" id="UP000694300"/>
    </source>
</evidence>
<organism evidence="2 3">
    <name type="scientific">Pseudonocardia oceani</name>
    <dbReference type="NCBI Taxonomy" id="2792013"/>
    <lineage>
        <taxon>Bacteria</taxon>
        <taxon>Bacillati</taxon>
        <taxon>Actinomycetota</taxon>
        <taxon>Actinomycetes</taxon>
        <taxon>Pseudonocardiales</taxon>
        <taxon>Pseudonocardiaceae</taxon>
        <taxon>Pseudonocardia</taxon>
    </lineage>
</organism>
<dbReference type="CDD" id="cd00829">
    <property type="entry name" value="SCP-x_thiolase"/>
    <property type="match status" value="1"/>
</dbReference>
<protein>
    <submittedName>
        <fullName evidence="2">Transporter</fullName>
    </submittedName>
</protein>